<sequence length="680" mass="75467">MFYFLCFFSNIYAYHTLNNTPYPMHSENKSSLLLNCYFMKWRDLKIRNKVGTGFGIIILMTIVSSTILLINLLKVDKEIKSLSNQYIPSVNESSKMDHYWERANGNMNAFDLSGNSHYNSMADQQLESYMQALEKLILMSDTTNNKLASRGINLVTLQEFANSFKKIKKEFVQKETEQGEQINKLNGLFASLNELTKKSSGSFATQKALAAANQLQVNLLQCIHSKNVLLLSDVQNSLDQLAQIRGVRREIKEIIDQIQTSATDFIPHYSLTRRLELKKYQMAQQLMWEVRKSSELGLDYLLEMGEDSAHIVTQEKQILIISIILILVFGISLSYLLASSISKPLVKGIAMAEQAAKGDLNVSFAANSKDEVGRLSTALNIMVGNIKNVVNEISAGANKMVYASERLSKESMELSEGASEQASAAEEVSSSMEEMYANIQQNTENSKETERIAVQAVEGMKISNTSSEEAKQHLDTITEKISIIGDIAFQTNILALNAAVEAARAGQEGRGFAVVAAEVRKLAERSQQAANEINASSQNTINSSKEANDNLKQITPEIEKTAMLVQEITSASLEQVSGVEQINNAVQQLNQVTQRNASNSDEISSAAHELEELSMMLKKSISVFNVDDQNTVNTNQNAQPKTTNKQNHINKKQKTSGGISANKPIIDLGKDIDGDDYEKF</sequence>
<evidence type="ECO:0000259" key="7">
    <source>
        <dbReference type="PROSITE" id="PS50885"/>
    </source>
</evidence>
<keyword evidence="1" id="KW-0145">Chemotaxis</keyword>
<dbReference type="InterPro" id="IPR051310">
    <property type="entry name" value="MCP_chemotaxis"/>
</dbReference>
<dbReference type="Pfam" id="PF00672">
    <property type="entry name" value="HAMP"/>
    <property type="match status" value="1"/>
</dbReference>
<dbReference type="PROSITE" id="PS50111">
    <property type="entry name" value="CHEMOTAXIS_TRANSDUC_2"/>
    <property type="match status" value="1"/>
</dbReference>
<name>W7YF80_9BACT</name>
<dbReference type="PROSITE" id="PS50885">
    <property type="entry name" value="HAMP"/>
    <property type="match status" value="1"/>
</dbReference>
<keyword evidence="9" id="KW-1185">Reference proteome</keyword>
<dbReference type="GO" id="GO:0006935">
    <property type="term" value="P:chemotaxis"/>
    <property type="evidence" value="ECO:0007669"/>
    <property type="project" value="UniProtKB-KW"/>
</dbReference>
<dbReference type="SUPFAM" id="SSF58104">
    <property type="entry name" value="Methyl-accepting chemotaxis protein (MCP) signaling domain"/>
    <property type="match status" value="1"/>
</dbReference>
<dbReference type="AlphaFoldDB" id="W7YF80"/>
<feature type="domain" description="HAMP" evidence="7">
    <location>
        <begin position="339"/>
        <end position="391"/>
    </location>
</feature>
<dbReference type="SMART" id="SM00304">
    <property type="entry name" value="HAMP"/>
    <property type="match status" value="1"/>
</dbReference>
<evidence type="ECO:0000256" key="2">
    <source>
        <dbReference type="ARBA" id="ARBA00029447"/>
    </source>
</evidence>
<organism evidence="8 9">
    <name type="scientific">Saccharicrinis fermentans DSM 9555 = JCM 21142</name>
    <dbReference type="NCBI Taxonomy" id="869213"/>
    <lineage>
        <taxon>Bacteria</taxon>
        <taxon>Pseudomonadati</taxon>
        <taxon>Bacteroidota</taxon>
        <taxon>Bacteroidia</taxon>
        <taxon>Marinilabiliales</taxon>
        <taxon>Marinilabiliaceae</taxon>
        <taxon>Saccharicrinis</taxon>
    </lineage>
</organism>
<feature type="domain" description="Methyl-accepting transducer" evidence="6">
    <location>
        <begin position="396"/>
        <end position="611"/>
    </location>
</feature>
<dbReference type="STRING" id="869213.GCA_000517085_02565"/>
<evidence type="ECO:0000256" key="5">
    <source>
        <dbReference type="SAM" id="Phobius"/>
    </source>
</evidence>
<evidence type="ECO:0000313" key="8">
    <source>
        <dbReference type="EMBL" id="GAF03101.1"/>
    </source>
</evidence>
<feature type="region of interest" description="Disordered" evidence="4">
    <location>
        <begin position="633"/>
        <end position="680"/>
    </location>
</feature>
<evidence type="ECO:0000256" key="4">
    <source>
        <dbReference type="SAM" id="MobiDB-lite"/>
    </source>
</evidence>
<keyword evidence="5" id="KW-0472">Membrane</keyword>
<dbReference type="GO" id="GO:0005886">
    <property type="term" value="C:plasma membrane"/>
    <property type="evidence" value="ECO:0007669"/>
    <property type="project" value="TreeGrafter"/>
</dbReference>
<dbReference type="SMART" id="SM00283">
    <property type="entry name" value="MA"/>
    <property type="match status" value="1"/>
</dbReference>
<dbReference type="GO" id="GO:0007165">
    <property type="term" value="P:signal transduction"/>
    <property type="evidence" value="ECO:0007669"/>
    <property type="project" value="UniProtKB-KW"/>
</dbReference>
<dbReference type="GO" id="GO:0004888">
    <property type="term" value="F:transmembrane signaling receptor activity"/>
    <property type="evidence" value="ECO:0007669"/>
    <property type="project" value="TreeGrafter"/>
</dbReference>
<keyword evidence="5" id="KW-1133">Transmembrane helix</keyword>
<evidence type="ECO:0000259" key="6">
    <source>
        <dbReference type="PROSITE" id="PS50111"/>
    </source>
</evidence>
<dbReference type="Pfam" id="PF00015">
    <property type="entry name" value="MCPsignal"/>
    <property type="match status" value="1"/>
</dbReference>
<keyword evidence="5" id="KW-0812">Transmembrane</keyword>
<proteinExistence type="inferred from homology"/>
<gene>
    <name evidence="8" type="ORF">JCM21142_41760</name>
</gene>
<comment type="similarity">
    <text evidence="2">Belongs to the methyl-accepting chemotaxis (MCP) protein family.</text>
</comment>
<feature type="transmembrane region" description="Helical" evidence="5">
    <location>
        <begin position="50"/>
        <end position="73"/>
    </location>
</feature>
<dbReference type="Gene3D" id="6.10.340.10">
    <property type="match status" value="1"/>
</dbReference>
<feature type="compositionally biased region" description="Basic and acidic residues" evidence="4">
    <location>
        <begin position="668"/>
        <end position="680"/>
    </location>
</feature>
<protein>
    <submittedName>
        <fullName evidence="8">Ribose and galactose chemoreceptor protein</fullName>
    </submittedName>
</protein>
<keyword evidence="8" id="KW-0675">Receptor</keyword>
<dbReference type="InterPro" id="IPR003660">
    <property type="entry name" value="HAMP_dom"/>
</dbReference>
<dbReference type="InterPro" id="IPR004089">
    <property type="entry name" value="MCPsignal_dom"/>
</dbReference>
<dbReference type="PANTHER" id="PTHR43531:SF11">
    <property type="entry name" value="METHYL-ACCEPTING CHEMOTAXIS PROTEIN 3"/>
    <property type="match status" value="1"/>
</dbReference>
<evidence type="ECO:0000313" key="9">
    <source>
        <dbReference type="Proteomes" id="UP000019402"/>
    </source>
</evidence>
<feature type="compositionally biased region" description="Polar residues" evidence="4">
    <location>
        <begin position="633"/>
        <end position="647"/>
    </location>
</feature>
<evidence type="ECO:0000256" key="1">
    <source>
        <dbReference type="ARBA" id="ARBA00022500"/>
    </source>
</evidence>
<dbReference type="Gene3D" id="1.10.287.950">
    <property type="entry name" value="Methyl-accepting chemotaxis protein"/>
    <property type="match status" value="1"/>
</dbReference>
<dbReference type="CDD" id="cd06225">
    <property type="entry name" value="HAMP"/>
    <property type="match status" value="1"/>
</dbReference>
<dbReference type="Proteomes" id="UP000019402">
    <property type="component" value="Unassembled WGS sequence"/>
</dbReference>
<feature type="transmembrane region" description="Helical" evidence="5">
    <location>
        <begin position="318"/>
        <end position="338"/>
    </location>
</feature>
<dbReference type="PANTHER" id="PTHR43531">
    <property type="entry name" value="PROTEIN ICFG"/>
    <property type="match status" value="1"/>
</dbReference>
<accession>W7YF80</accession>
<keyword evidence="3" id="KW-0807">Transducer</keyword>
<dbReference type="eggNOG" id="COG0840">
    <property type="taxonomic scope" value="Bacteria"/>
</dbReference>
<dbReference type="CDD" id="cd11386">
    <property type="entry name" value="MCP_signal"/>
    <property type="match status" value="1"/>
</dbReference>
<evidence type="ECO:0000256" key="3">
    <source>
        <dbReference type="PROSITE-ProRule" id="PRU00284"/>
    </source>
</evidence>
<dbReference type="EMBL" id="BAMD01000018">
    <property type="protein sequence ID" value="GAF03101.1"/>
    <property type="molecule type" value="Genomic_DNA"/>
</dbReference>
<comment type="caution">
    <text evidence="8">The sequence shown here is derived from an EMBL/GenBank/DDBJ whole genome shotgun (WGS) entry which is preliminary data.</text>
</comment>
<reference evidence="8 9" key="1">
    <citation type="journal article" date="2014" name="Genome Announc.">
        <title>Draft Genome Sequence of Cytophaga fermentans JCM 21142T, a Facultative Anaerobe Isolated from Marine Mud.</title>
        <authorList>
            <person name="Starns D."/>
            <person name="Oshima K."/>
            <person name="Suda W."/>
            <person name="Iino T."/>
            <person name="Yuki M."/>
            <person name="Inoue J."/>
            <person name="Kitamura K."/>
            <person name="Iida T."/>
            <person name="Darby A."/>
            <person name="Hattori M."/>
            <person name="Ohkuma M."/>
        </authorList>
    </citation>
    <scope>NUCLEOTIDE SEQUENCE [LARGE SCALE GENOMIC DNA]</scope>
    <source>
        <strain evidence="8 9">JCM 21142</strain>
    </source>
</reference>